<accession>A0A9W3J3B2</accession>
<dbReference type="EMBL" id="CP003752">
    <property type="protein sequence ID" value="AFQ13622.1"/>
    <property type="molecule type" value="Genomic_DNA"/>
</dbReference>
<dbReference type="Proteomes" id="UP000005259">
    <property type="component" value="Chromosome"/>
</dbReference>
<feature type="transmembrane region" description="Helical" evidence="1">
    <location>
        <begin position="195"/>
        <end position="213"/>
    </location>
</feature>
<keyword evidence="1" id="KW-0472">Membrane</keyword>
<evidence type="ECO:0000256" key="1">
    <source>
        <dbReference type="SAM" id="Phobius"/>
    </source>
</evidence>
<evidence type="ECO:0000313" key="3">
    <source>
        <dbReference type="Proteomes" id="UP000005259"/>
    </source>
</evidence>
<reference evidence="2 3" key="1">
    <citation type="submission" date="2012-08" db="EMBL/GenBank/DDBJ databases">
        <authorList>
            <person name="Doggett N."/>
            <person name="Teshima H."/>
            <person name="Bruce D."/>
            <person name="Detter J.C."/>
            <person name="Johnson S.L."/>
            <person name="Han C."/>
        </authorList>
    </citation>
    <scope>NUCLEOTIDE SEQUENCE [LARGE SCALE GENOMIC DNA]</scope>
    <source>
        <strain evidence="2 3">HD-771</strain>
    </source>
</reference>
<feature type="transmembrane region" description="Helical" evidence="1">
    <location>
        <begin position="225"/>
        <end position="257"/>
    </location>
</feature>
<feature type="transmembrane region" description="Helical" evidence="1">
    <location>
        <begin position="161"/>
        <end position="183"/>
    </location>
</feature>
<keyword evidence="1" id="KW-1133">Transmembrane helix</keyword>
<dbReference type="KEGG" id="bti:BTG_00545"/>
<evidence type="ECO:0000313" key="2">
    <source>
        <dbReference type="EMBL" id="AFQ13622.1"/>
    </source>
</evidence>
<sequence length="263" mass="30935">MNEILKQISNFLGLENNSLEAFILFIVFFIAAWLIKEFKDIYSKERETLSLKQIEMKEKLSSVKLSIKLYRRQEIEMKDLLESIFKINAYLNRNKYKELKNILEDIDKVDFVDKLVDFVDKLDDFVTNLLDTIMNQTNIYIIKEYSMAQDVERFSRRMKDIVLPIIAASIVIFCSCVLLTFYASGKTPFWGAMRMYSFIFFISFLSIFINSLFSKQDDTKTRIYFGIVAVLSTPLLFFENIYCLIITLLGILGVVLIRKYKDE</sequence>
<organism evidence="2 3">
    <name type="scientific">Bacillus thuringiensis HD-771</name>
    <dbReference type="NCBI Taxonomy" id="1218175"/>
    <lineage>
        <taxon>Bacteria</taxon>
        <taxon>Bacillati</taxon>
        <taxon>Bacillota</taxon>
        <taxon>Bacilli</taxon>
        <taxon>Bacillales</taxon>
        <taxon>Bacillaceae</taxon>
        <taxon>Bacillus</taxon>
        <taxon>Bacillus cereus group</taxon>
    </lineage>
</organism>
<protein>
    <submittedName>
        <fullName evidence="2">Uncharacterized protein</fullName>
    </submittedName>
</protein>
<name>A0A9W3J3B2_BACTU</name>
<dbReference type="AlphaFoldDB" id="A0A9W3J3B2"/>
<proteinExistence type="predicted"/>
<feature type="transmembrane region" description="Helical" evidence="1">
    <location>
        <begin position="18"/>
        <end position="35"/>
    </location>
</feature>
<gene>
    <name evidence="2" type="ORF">BTG_00545</name>
</gene>
<keyword evidence="1" id="KW-0812">Transmembrane</keyword>